<evidence type="ECO:0000313" key="3">
    <source>
        <dbReference type="Proteomes" id="UP000236754"/>
    </source>
</evidence>
<organism evidence="2 3">
    <name type="scientific">Actinacidiphila yanglinensis</name>
    <dbReference type="NCBI Taxonomy" id="310779"/>
    <lineage>
        <taxon>Bacteria</taxon>
        <taxon>Bacillati</taxon>
        <taxon>Actinomycetota</taxon>
        <taxon>Actinomycetes</taxon>
        <taxon>Kitasatosporales</taxon>
        <taxon>Streptomycetaceae</taxon>
        <taxon>Actinacidiphila</taxon>
    </lineage>
</organism>
<proteinExistence type="predicted"/>
<accession>A0A1H6DJH1</accession>
<protein>
    <submittedName>
        <fullName evidence="2">Uncharacterized protein</fullName>
    </submittedName>
</protein>
<dbReference type="RefSeq" id="WP_103889035.1">
    <property type="nucleotide sequence ID" value="NZ_FNVU01000016.1"/>
</dbReference>
<reference evidence="2 3" key="1">
    <citation type="submission" date="2016-10" db="EMBL/GenBank/DDBJ databases">
        <authorList>
            <person name="de Groot N.N."/>
        </authorList>
    </citation>
    <scope>NUCLEOTIDE SEQUENCE [LARGE SCALE GENOMIC DNA]</scope>
    <source>
        <strain evidence="2 3">CGMCC 4.2023</strain>
    </source>
</reference>
<evidence type="ECO:0000313" key="2">
    <source>
        <dbReference type="EMBL" id="SEG85382.1"/>
    </source>
</evidence>
<name>A0A1H6DJH1_9ACTN</name>
<sequence length="165" mass="18785">MGLLVQRAAEAEYILHGIYAHLGNVERPYSDKPQGRVTTDYIDGALKRLDTIPLDQVPAHARQALIHDLELCRSRFERRNLFIHGCWSYDDDTHGWHVVKGSKPDQVVFPLVYSEEVYDLAAEFGRLTDKLIAWDAHFYGTPGDPDLGRTPVSSKRMPRRTRPSG</sequence>
<dbReference type="Proteomes" id="UP000236754">
    <property type="component" value="Unassembled WGS sequence"/>
</dbReference>
<feature type="region of interest" description="Disordered" evidence="1">
    <location>
        <begin position="145"/>
        <end position="165"/>
    </location>
</feature>
<gene>
    <name evidence="2" type="ORF">SAMN05216223_11652</name>
</gene>
<dbReference type="OrthoDB" id="4183572at2"/>
<dbReference type="AlphaFoldDB" id="A0A1H6DJH1"/>
<dbReference type="EMBL" id="FNVU01000016">
    <property type="protein sequence ID" value="SEG85382.1"/>
    <property type="molecule type" value="Genomic_DNA"/>
</dbReference>
<feature type="compositionally biased region" description="Basic residues" evidence="1">
    <location>
        <begin position="156"/>
        <end position="165"/>
    </location>
</feature>
<evidence type="ECO:0000256" key="1">
    <source>
        <dbReference type="SAM" id="MobiDB-lite"/>
    </source>
</evidence>
<keyword evidence="3" id="KW-1185">Reference proteome</keyword>